<dbReference type="SUPFAM" id="SSF55729">
    <property type="entry name" value="Acyl-CoA N-acyltransferases (Nat)"/>
    <property type="match status" value="1"/>
</dbReference>
<keyword evidence="3" id="KW-1185">Reference proteome</keyword>
<dbReference type="AlphaFoldDB" id="A0A133NCY7"/>
<name>A0A133NCY7_9FUSO</name>
<keyword evidence="2" id="KW-0808">Transferase</keyword>
<accession>A0A133NCY7</accession>
<dbReference type="InterPro" id="IPR016181">
    <property type="entry name" value="Acyl_CoA_acyltransferase"/>
</dbReference>
<dbReference type="InterPro" id="IPR000182">
    <property type="entry name" value="GNAT_dom"/>
</dbReference>
<organism evidence="2 3">
    <name type="scientific">Fusobacterium equinum</name>
    <dbReference type="NCBI Taxonomy" id="134605"/>
    <lineage>
        <taxon>Bacteria</taxon>
        <taxon>Fusobacteriati</taxon>
        <taxon>Fusobacteriota</taxon>
        <taxon>Fusobacteriia</taxon>
        <taxon>Fusobacteriales</taxon>
        <taxon>Fusobacteriaceae</taxon>
        <taxon>Fusobacterium</taxon>
    </lineage>
</organism>
<dbReference type="GO" id="GO:0016747">
    <property type="term" value="F:acyltransferase activity, transferring groups other than amino-acyl groups"/>
    <property type="evidence" value="ECO:0007669"/>
    <property type="project" value="InterPro"/>
</dbReference>
<evidence type="ECO:0000313" key="2">
    <source>
        <dbReference type="EMBL" id="KXA14138.1"/>
    </source>
</evidence>
<dbReference type="Pfam" id="PF00583">
    <property type="entry name" value="Acetyltransf_1"/>
    <property type="match status" value="1"/>
</dbReference>
<dbReference type="Proteomes" id="UP000070617">
    <property type="component" value="Unassembled WGS sequence"/>
</dbReference>
<evidence type="ECO:0000259" key="1">
    <source>
        <dbReference type="PROSITE" id="PS51186"/>
    </source>
</evidence>
<dbReference type="Gene3D" id="3.40.630.30">
    <property type="match status" value="1"/>
</dbReference>
<dbReference type="EMBL" id="LRPX01000054">
    <property type="protein sequence ID" value="KXA14138.1"/>
    <property type="molecule type" value="Genomic_DNA"/>
</dbReference>
<dbReference type="PATRIC" id="fig|134605.3.peg.1105"/>
<dbReference type="CDD" id="cd04301">
    <property type="entry name" value="NAT_SF"/>
    <property type="match status" value="1"/>
</dbReference>
<proteinExistence type="predicted"/>
<dbReference type="STRING" id="134605.HMPREF3206_01121"/>
<dbReference type="PROSITE" id="PS51186">
    <property type="entry name" value="GNAT"/>
    <property type="match status" value="1"/>
</dbReference>
<feature type="domain" description="N-acetyltransferase" evidence="1">
    <location>
        <begin position="1"/>
        <end position="150"/>
    </location>
</feature>
<evidence type="ECO:0000313" key="3">
    <source>
        <dbReference type="Proteomes" id="UP000070617"/>
    </source>
</evidence>
<reference evidence="3" key="1">
    <citation type="submission" date="2016-01" db="EMBL/GenBank/DDBJ databases">
        <authorList>
            <person name="Mitreva M."/>
            <person name="Pepin K.H."/>
            <person name="Mihindukulasuriya K.A."/>
            <person name="Fulton R."/>
            <person name="Fronick C."/>
            <person name="O'Laughlin M."/>
            <person name="Miner T."/>
            <person name="Herter B."/>
            <person name="Rosa B.A."/>
            <person name="Cordes M."/>
            <person name="Tomlinson C."/>
            <person name="Wollam A."/>
            <person name="Palsikar V.B."/>
            <person name="Mardis E.R."/>
            <person name="Wilson R.K."/>
        </authorList>
    </citation>
    <scope>NUCLEOTIDE SEQUENCE [LARGE SCALE GENOMIC DNA]</scope>
    <source>
        <strain evidence="3">CMW8396</strain>
    </source>
</reference>
<protein>
    <submittedName>
        <fullName evidence="2">Acetyltransferase, GNAT family</fullName>
    </submittedName>
</protein>
<dbReference type="RefSeq" id="WP_008802350.1">
    <property type="nucleotide sequence ID" value="NZ_KQ956547.1"/>
</dbReference>
<sequence length="150" mass="17846">MKFRELVEIDLEYLNKIVELEEEAFEGQGGVDLWILKALIRYGKVFVLEDKNGELVSVLEFMQVFEKKEAFLYGICTRKKYRRQGWAEYILDLGEKYLKEKFYHGIALTVDPKNEIAIHLYKNKDYKVLELQENEYGEGIHRLLMKKSLE</sequence>
<comment type="caution">
    <text evidence="2">The sequence shown here is derived from an EMBL/GenBank/DDBJ whole genome shotgun (WGS) entry which is preliminary data.</text>
</comment>
<gene>
    <name evidence="2" type="ORF">HMPREF3206_01121</name>
</gene>